<dbReference type="SMART" id="SM00354">
    <property type="entry name" value="HTH_LACI"/>
    <property type="match status" value="1"/>
</dbReference>
<evidence type="ECO:0000313" key="6">
    <source>
        <dbReference type="Proteomes" id="UP001501237"/>
    </source>
</evidence>
<evidence type="ECO:0000256" key="2">
    <source>
        <dbReference type="ARBA" id="ARBA00023125"/>
    </source>
</evidence>
<name>A0ABP6Q9T3_9ACTN</name>
<dbReference type="Gene3D" id="3.40.50.2300">
    <property type="match status" value="2"/>
</dbReference>
<dbReference type="InterPro" id="IPR046335">
    <property type="entry name" value="LacI/GalR-like_sensor"/>
</dbReference>
<dbReference type="InterPro" id="IPR028082">
    <property type="entry name" value="Peripla_BP_I"/>
</dbReference>
<dbReference type="InterPro" id="IPR010982">
    <property type="entry name" value="Lambda_DNA-bd_dom_sf"/>
</dbReference>
<gene>
    <name evidence="5" type="ORF">GCM10010468_22420</name>
</gene>
<proteinExistence type="predicted"/>
<dbReference type="CDD" id="cd06279">
    <property type="entry name" value="PBP1_LacI-like"/>
    <property type="match status" value="1"/>
</dbReference>
<dbReference type="CDD" id="cd01392">
    <property type="entry name" value="HTH_LacI"/>
    <property type="match status" value="1"/>
</dbReference>
<dbReference type="EMBL" id="BAAAUV010000005">
    <property type="protein sequence ID" value="GAA3206759.1"/>
    <property type="molecule type" value="Genomic_DNA"/>
</dbReference>
<dbReference type="Proteomes" id="UP001501237">
    <property type="component" value="Unassembled WGS sequence"/>
</dbReference>
<feature type="domain" description="HTH lacI-type" evidence="4">
    <location>
        <begin position="4"/>
        <end position="59"/>
    </location>
</feature>
<dbReference type="Pfam" id="PF13377">
    <property type="entry name" value="Peripla_BP_3"/>
    <property type="match status" value="1"/>
</dbReference>
<organism evidence="5 6">
    <name type="scientific">Actinocorallia longicatena</name>
    <dbReference type="NCBI Taxonomy" id="111803"/>
    <lineage>
        <taxon>Bacteria</taxon>
        <taxon>Bacillati</taxon>
        <taxon>Actinomycetota</taxon>
        <taxon>Actinomycetes</taxon>
        <taxon>Streptosporangiales</taxon>
        <taxon>Thermomonosporaceae</taxon>
        <taxon>Actinocorallia</taxon>
    </lineage>
</organism>
<dbReference type="PANTHER" id="PTHR30146">
    <property type="entry name" value="LACI-RELATED TRANSCRIPTIONAL REPRESSOR"/>
    <property type="match status" value="1"/>
</dbReference>
<dbReference type="PROSITE" id="PS50932">
    <property type="entry name" value="HTH_LACI_2"/>
    <property type="match status" value="1"/>
</dbReference>
<sequence length="347" mass="36757">MARVTLKTIAEAVGVSRTTVSNAFSRPDQLAPELRQRILDVAEELGYSGPDPAARTLRRGRSGVVGVLLTEELSYAFTDPYAVAFLRGLAEIAEISSTSLLLMAWPDHDSAEAAVREAIVDGFIAFCLDKDHPALEALRQRRLPYVIAGEPYLDGVPFVGVDDRAAAHTVASYLLRLGHRRLGVLHPGPAGIDLADAGSFGAVAARLAGFRDAVEEAGLSWDDVAVQHAIHSREGGRAGAARLLDLHPRPTAIIATTDLIALGALAAVHDRGLTVPDNVSVTGFDDIPAAGEAGLTTIRQPKSEKGRTVGRLLLDDGLDDAPGGGARRILMAYELITRSSTSLPPEF</sequence>
<keyword evidence="1" id="KW-0805">Transcription regulation</keyword>
<keyword evidence="3" id="KW-0804">Transcription</keyword>
<dbReference type="GO" id="GO:0003677">
    <property type="term" value="F:DNA binding"/>
    <property type="evidence" value="ECO:0007669"/>
    <property type="project" value="UniProtKB-KW"/>
</dbReference>
<keyword evidence="6" id="KW-1185">Reference proteome</keyword>
<comment type="caution">
    <text evidence="5">The sequence shown here is derived from an EMBL/GenBank/DDBJ whole genome shotgun (WGS) entry which is preliminary data.</text>
</comment>
<evidence type="ECO:0000313" key="5">
    <source>
        <dbReference type="EMBL" id="GAA3206759.1"/>
    </source>
</evidence>
<dbReference type="InterPro" id="IPR000843">
    <property type="entry name" value="HTH_LacI"/>
</dbReference>
<reference evidence="6" key="1">
    <citation type="journal article" date="2019" name="Int. J. Syst. Evol. Microbiol.">
        <title>The Global Catalogue of Microorganisms (GCM) 10K type strain sequencing project: providing services to taxonomists for standard genome sequencing and annotation.</title>
        <authorList>
            <consortium name="The Broad Institute Genomics Platform"/>
            <consortium name="The Broad Institute Genome Sequencing Center for Infectious Disease"/>
            <person name="Wu L."/>
            <person name="Ma J."/>
        </authorList>
    </citation>
    <scope>NUCLEOTIDE SEQUENCE [LARGE SCALE GENOMIC DNA]</scope>
    <source>
        <strain evidence="6">JCM 9377</strain>
    </source>
</reference>
<dbReference type="Gene3D" id="1.10.260.40">
    <property type="entry name" value="lambda repressor-like DNA-binding domains"/>
    <property type="match status" value="1"/>
</dbReference>
<evidence type="ECO:0000256" key="1">
    <source>
        <dbReference type="ARBA" id="ARBA00023015"/>
    </source>
</evidence>
<accession>A0ABP6Q9T3</accession>
<keyword evidence="2 5" id="KW-0238">DNA-binding</keyword>
<evidence type="ECO:0000256" key="3">
    <source>
        <dbReference type="ARBA" id="ARBA00023163"/>
    </source>
</evidence>
<dbReference type="RefSeq" id="WP_344825843.1">
    <property type="nucleotide sequence ID" value="NZ_BAAAUV010000005.1"/>
</dbReference>
<dbReference type="SUPFAM" id="SSF53822">
    <property type="entry name" value="Periplasmic binding protein-like I"/>
    <property type="match status" value="1"/>
</dbReference>
<dbReference type="Pfam" id="PF00356">
    <property type="entry name" value="LacI"/>
    <property type="match status" value="1"/>
</dbReference>
<dbReference type="PANTHER" id="PTHR30146:SF138">
    <property type="entry name" value="TRANSCRIPTIONAL REGULATORY PROTEIN"/>
    <property type="match status" value="1"/>
</dbReference>
<dbReference type="SUPFAM" id="SSF47413">
    <property type="entry name" value="lambda repressor-like DNA-binding domains"/>
    <property type="match status" value="1"/>
</dbReference>
<evidence type="ECO:0000259" key="4">
    <source>
        <dbReference type="PROSITE" id="PS50932"/>
    </source>
</evidence>
<protein>
    <submittedName>
        <fullName evidence="5">LacI family DNA-binding transcriptional regulator</fullName>
    </submittedName>
</protein>